<gene>
    <name evidence="4" type="ORF">AQUCO_01900159v1</name>
</gene>
<dbReference type="AlphaFoldDB" id="A0A2G5DJ55"/>
<dbReference type="PANTHER" id="PTHR31207">
    <property type="entry name" value="ECA1 GAMETOGENESIS FAMILY PROTEIN (DUF784)-RELATED-RELATED"/>
    <property type="match status" value="1"/>
</dbReference>
<dbReference type="FunCoup" id="A0A2G5DJ55">
    <property type="interactions" value="48"/>
</dbReference>
<feature type="domain" description="Prolamin-like" evidence="3">
    <location>
        <begin position="50"/>
        <end position="119"/>
    </location>
</feature>
<protein>
    <recommendedName>
        <fullName evidence="3">Prolamin-like domain-containing protein</fullName>
    </recommendedName>
</protein>
<dbReference type="Proteomes" id="UP000230069">
    <property type="component" value="Unassembled WGS sequence"/>
</dbReference>
<dbReference type="InterPro" id="IPR008502">
    <property type="entry name" value="Prolamin-like"/>
</dbReference>
<feature type="chain" id="PRO_5013767757" description="Prolamin-like domain-containing protein" evidence="2">
    <location>
        <begin position="25"/>
        <end position="127"/>
    </location>
</feature>
<feature type="signal peptide" evidence="2">
    <location>
        <begin position="1"/>
        <end position="24"/>
    </location>
</feature>
<dbReference type="InParanoid" id="A0A2G5DJ55"/>
<dbReference type="OrthoDB" id="1368054at2759"/>
<dbReference type="EMBL" id="KZ305036">
    <property type="protein sequence ID" value="PIA43568.1"/>
    <property type="molecule type" value="Genomic_DNA"/>
</dbReference>
<evidence type="ECO:0000259" key="3">
    <source>
        <dbReference type="Pfam" id="PF05617"/>
    </source>
</evidence>
<evidence type="ECO:0000256" key="2">
    <source>
        <dbReference type="SAM" id="SignalP"/>
    </source>
</evidence>
<keyword evidence="1 2" id="KW-0732">Signal</keyword>
<dbReference type="PANTHER" id="PTHR31207:SF35">
    <property type="entry name" value="PROLAMIN-LIKE DOMAIN-CONTAINING PROTEIN"/>
    <property type="match status" value="1"/>
</dbReference>
<dbReference type="Pfam" id="PF05617">
    <property type="entry name" value="Prolamin_like"/>
    <property type="match status" value="1"/>
</dbReference>
<organism evidence="4 5">
    <name type="scientific">Aquilegia coerulea</name>
    <name type="common">Rocky mountain columbine</name>
    <dbReference type="NCBI Taxonomy" id="218851"/>
    <lineage>
        <taxon>Eukaryota</taxon>
        <taxon>Viridiplantae</taxon>
        <taxon>Streptophyta</taxon>
        <taxon>Embryophyta</taxon>
        <taxon>Tracheophyta</taxon>
        <taxon>Spermatophyta</taxon>
        <taxon>Magnoliopsida</taxon>
        <taxon>Ranunculales</taxon>
        <taxon>Ranunculaceae</taxon>
        <taxon>Thalictroideae</taxon>
        <taxon>Aquilegia</taxon>
    </lineage>
</organism>
<keyword evidence="5" id="KW-1185">Reference proteome</keyword>
<evidence type="ECO:0000256" key="1">
    <source>
        <dbReference type="ARBA" id="ARBA00022729"/>
    </source>
</evidence>
<dbReference type="InterPro" id="IPR040220">
    <property type="entry name" value="DD11"/>
</dbReference>
<sequence length="127" mass="13863">MASIQMMIVCIVVVSALMIVPSFSVEAPLIKPVVSVAAPPPAFFDYVETCAEKFGTKCPEIGDLLTGKNNIVSEDCCSAIVNIGKQCHDALLTVLLQMDNFKQFSSIISQRDAWLWNYCANRSTKTA</sequence>
<name>A0A2G5DJ55_AQUCA</name>
<evidence type="ECO:0000313" key="5">
    <source>
        <dbReference type="Proteomes" id="UP000230069"/>
    </source>
</evidence>
<accession>A0A2G5DJ55</accession>
<proteinExistence type="predicted"/>
<reference evidence="4 5" key="1">
    <citation type="submission" date="2017-09" db="EMBL/GenBank/DDBJ databases">
        <title>WGS assembly of Aquilegia coerulea Goldsmith.</title>
        <authorList>
            <person name="Hodges S."/>
            <person name="Kramer E."/>
            <person name="Nordborg M."/>
            <person name="Tomkins J."/>
            <person name="Borevitz J."/>
            <person name="Derieg N."/>
            <person name="Yan J."/>
            <person name="Mihaltcheva S."/>
            <person name="Hayes R.D."/>
            <person name="Rokhsar D."/>
        </authorList>
    </citation>
    <scope>NUCLEOTIDE SEQUENCE [LARGE SCALE GENOMIC DNA]</scope>
    <source>
        <strain evidence="5">cv. Goldsmith</strain>
    </source>
</reference>
<evidence type="ECO:0000313" key="4">
    <source>
        <dbReference type="EMBL" id="PIA43568.1"/>
    </source>
</evidence>